<reference evidence="1" key="1">
    <citation type="journal article" date="2015" name="Nature">
        <title>Complex archaea that bridge the gap between prokaryotes and eukaryotes.</title>
        <authorList>
            <person name="Spang A."/>
            <person name="Saw J.H."/>
            <person name="Jorgensen S.L."/>
            <person name="Zaremba-Niedzwiedzka K."/>
            <person name="Martijn J."/>
            <person name="Lind A.E."/>
            <person name="van Eijk R."/>
            <person name="Schleper C."/>
            <person name="Guy L."/>
            <person name="Ettema T.J."/>
        </authorList>
    </citation>
    <scope>NUCLEOTIDE SEQUENCE</scope>
</reference>
<feature type="non-terminal residue" evidence="1">
    <location>
        <position position="1"/>
    </location>
</feature>
<dbReference type="AlphaFoldDB" id="A0A0F9C9Q2"/>
<proteinExistence type="predicted"/>
<organism evidence="1">
    <name type="scientific">marine sediment metagenome</name>
    <dbReference type="NCBI Taxonomy" id="412755"/>
    <lineage>
        <taxon>unclassified sequences</taxon>
        <taxon>metagenomes</taxon>
        <taxon>ecological metagenomes</taxon>
    </lineage>
</organism>
<comment type="caution">
    <text evidence="1">The sequence shown here is derived from an EMBL/GenBank/DDBJ whole genome shotgun (WGS) entry which is preliminary data.</text>
</comment>
<protein>
    <submittedName>
        <fullName evidence="1">Uncharacterized protein</fullName>
    </submittedName>
</protein>
<name>A0A0F9C9Q2_9ZZZZ</name>
<evidence type="ECO:0000313" key="1">
    <source>
        <dbReference type="EMBL" id="KKL45864.1"/>
    </source>
</evidence>
<accession>A0A0F9C9Q2</accession>
<gene>
    <name evidence="1" type="ORF">LCGC14_2351320</name>
</gene>
<sequence length="61" mass="7239">TYLLEVIGSMSIRECLDCRTHQEELSKEKILKEISAFLKAPENYYVRFNTTTGFYKFELIK</sequence>
<dbReference type="EMBL" id="LAZR01034236">
    <property type="protein sequence ID" value="KKL45864.1"/>
    <property type="molecule type" value="Genomic_DNA"/>
</dbReference>